<dbReference type="AlphaFoldDB" id="A0ABD2YU88"/>
<proteinExistence type="predicted"/>
<dbReference type="Proteomes" id="UP001630127">
    <property type="component" value="Unassembled WGS sequence"/>
</dbReference>
<comment type="caution">
    <text evidence="1">The sequence shown here is derived from an EMBL/GenBank/DDBJ whole genome shotgun (WGS) entry which is preliminary data.</text>
</comment>
<dbReference type="EMBL" id="JBJUIK010000012">
    <property type="protein sequence ID" value="KAL3509575.1"/>
    <property type="molecule type" value="Genomic_DNA"/>
</dbReference>
<gene>
    <name evidence="1" type="ORF">ACH5RR_028976</name>
</gene>
<reference evidence="1 2" key="1">
    <citation type="submission" date="2024-11" db="EMBL/GenBank/DDBJ databases">
        <title>A near-complete genome assembly of Cinchona calisaya.</title>
        <authorList>
            <person name="Lian D.C."/>
            <person name="Zhao X.W."/>
            <person name="Wei L."/>
        </authorList>
    </citation>
    <scope>NUCLEOTIDE SEQUENCE [LARGE SCALE GENOMIC DNA]</scope>
    <source>
        <tissue evidence="1">Nenye</tissue>
    </source>
</reference>
<name>A0ABD2YU88_9GENT</name>
<accession>A0ABD2YU88</accession>
<evidence type="ECO:0000313" key="2">
    <source>
        <dbReference type="Proteomes" id="UP001630127"/>
    </source>
</evidence>
<protein>
    <submittedName>
        <fullName evidence="1">Uncharacterized protein</fullName>
    </submittedName>
</protein>
<evidence type="ECO:0000313" key="1">
    <source>
        <dbReference type="EMBL" id="KAL3509575.1"/>
    </source>
</evidence>
<organism evidence="1 2">
    <name type="scientific">Cinchona calisaya</name>
    <dbReference type="NCBI Taxonomy" id="153742"/>
    <lineage>
        <taxon>Eukaryota</taxon>
        <taxon>Viridiplantae</taxon>
        <taxon>Streptophyta</taxon>
        <taxon>Embryophyta</taxon>
        <taxon>Tracheophyta</taxon>
        <taxon>Spermatophyta</taxon>
        <taxon>Magnoliopsida</taxon>
        <taxon>eudicotyledons</taxon>
        <taxon>Gunneridae</taxon>
        <taxon>Pentapetalae</taxon>
        <taxon>asterids</taxon>
        <taxon>lamiids</taxon>
        <taxon>Gentianales</taxon>
        <taxon>Rubiaceae</taxon>
        <taxon>Cinchonoideae</taxon>
        <taxon>Cinchoneae</taxon>
        <taxon>Cinchona</taxon>
    </lineage>
</organism>
<sequence>MEIKILSFFILPLCRRKRNNLLSLMKVNGGACESLDNVVQEVSSYYSDLLITSSPTNFDEILTSISSNMTVEMHAKLVKPISEAENKKAIFSMSPSKTPEFDA</sequence>
<keyword evidence="2" id="KW-1185">Reference proteome</keyword>